<dbReference type="PANTHER" id="PTHR11945:SF752">
    <property type="entry name" value="MADS-BOX DOMAIN-CONTAINING PROTEIN"/>
    <property type="match status" value="1"/>
</dbReference>
<dbReference type="STRING" id="4081.A0A3Q7EF97"/>
<dbReference type="Gene3D" id="3.40.1810.10">
    <property type="entry name" value="Transcription factor, MADS-box"/>
    <property type="match status" value="1"/>
</dbReference>
<dbReference type="PANTHER" id="PTHR11945">
    <property type="entry name" value="MADS BOX PROTEIN"/>
    <property type="match status" value="1"/>
</dbReference>
<dbReference type="Proteomes" id="UP000004994">
    <property type="component" value="Chromosome 1"/>
</dbReference>
<name>A0A3Q7EF97_SOLLC</name>
<dbReference type="InterPro" id="IPR002100">
    <property type="entry name" value="TF_MADSbox"/>
</dbReference>
<evidence type="ECO:0000256" key="5">
    <source>
        <dbReference type="ARBA" id="ARBA00023242"/>
    </source>
</evidence>
<dbReference type="InParanoid" id="A0A3Q7EF97"/>
<dbReference type="GO" id="GO:0000978">
    <property type="term" value="F:RNA polymerase II cis-regulatory region sequence-specific DNA binding"/>
    <property type="evidence" value="ECO:0000318"/>
    <property type="project" value="GO_Central"/>
</dbReference>
<keyword evidence="5" id="KW-0539">Nucleus</keyword>
<dbReference type="AlphaFoldDB" id="A0A3Q7EF97"/>
<keyword evidence="4" id="KW-0804">Transcription</keyword>
<protein>
    <recommendedName>
        <fullName evidence="6">MADS-box domain-containing protein</fullName>
    </recommendedName>
</protein>
<keyword evidence="2" id="KW-0805">Transcription regulation</keyword>
<dbReference type="InterPro" id="IPR036879">
    <property type="entry name" value="TF_MADSbox_sf"/>
</dbReference>
<dbReference type="GO" id="GO:0005634">
    <property type="term" value="C:nucleus"/>
    <property type="evidence" value="ECO:0007669"/>
    <property type="project" value="UniProtKB-SubCell"/>
</dbReference>
<reference evidence="7" key="2">
    <citation type="submission" date="2019-01" db="UniProtKB">
        <authorList>
            <consortium name="EnsemblPlants"/>
        </authorList>
    </citation>
    <scope>IDENTIFICATION</scope>
    <source>
        <strain evidence="7">cv. Heinz 1706</strain>
    </source>
</reference>
<organism evidence="7">
    <name type="scientific">Solanum lycopersicum</name>
    <name type="common">Tomato</name>
    <name type="synonym">Lycopersicon esculentum</name>
    <dbReference type="NCBI Taxonomy" id="4081"/>
    <lineage>
        <taxon>Eukaryota</taxon>
        <taxon>Viridiplantae</taxon>
        <taxon>Streptophyta</taxon>
        <taxon>Embryophyta</taxon>
        <taxon>Tracheophyta</taxon>
        <taxon>Spermatophyta</taxon>
        <taxon>Magnoliopsida</taxon>
        <taxon>eudicotyledons</taxon>
        <taxon>Gunneridae</taxon>
        <taxon>Pentapetalae</taxon>
        <taxon>asterids</taxon>
        <taxon>lamiids</taxon>
        <taxon>Solanales</taxon>
        <taxon>Solanaceae</taxon>
        <taxon>Solanoideae</taxon>
        <taxon>Solaneae</taxon>
        <taxon>Solanum</taxon>
        <taxon>Solanum subgen. Lycopersicon</taxon>
    </lineage>
</organism>
<dbReference type="GO" id="GO:0046983">
    <property type="term" value="F:protein dimerization activity"/>
    <property type="evidence" value="ECO:0007669"/>
    <property type="project" value="InterPro"/>
</dbReference>
<comment type="subcellular location">
    <subcellularLocation>
        <location evidence="1">Nucleus</location>
    </subcellularLocation>
</comment>
<dbReference type="SMART" id="SM00432">
    <property type="entry name" value="MADS"/>
    <property type="match status" value="1"/>
</dbReference>
<accession>A0A3Q7EF97</accession>
<evidence type="ECO:0000256" key="4">
    <source>
        <dbReference type="ARBA" id="ARBA00023163"/>
    </source>
</evidence>
<dbReference type="EnsemblPlants" id="Solyc01g060316.1.1">
    <property type="protein sequence ID" value="Solyc01g060316.1.1"/>
    <property type="gene ID" value="Solyc01g060316.1"/>
</dbReference>
<evidence type="ECO:0000256" key="1">
    <source>
        <dbReference type="ARBA" id="ARBA00004123"/>
    </source>
</evidence>
<dbReference type="GO" id="GO:0000981">
    <property type="term" value="F:DNA-binding transcription factor activity, RNA polymerase II-specific"/>
    <property type="evidence" value="ECO:0000318"/>
    <property type="project" value="GO_Central"/>
</dbReference>
<evidence type="ECO:0000313" key="7">
    <source>
        <dbReference type="EnsemblPlants" id="Solyc01g060316.1.1"/>
    </source>
</evidence>
<dbReference type="Gramene" id="Solyc01g060316.1.1">
    <property type="protein sequence ID" value="Solyc01g060316.1.1"/>
    <property type="gene ID" value="Solyc01g060316.1"/>
</dbReference>
<sequence>MAVKKLRSRRCEIKPAYKRDGLFKKESELSTFCGANVAIVAFSPSNKVYACGNPSVESIVDKFVGENPPLKTDNPNPIITAHKSANINEINKKLNKLETSLERERKHGKALQALRIEPSTEKLGFLTLRSCGNPWSALTPLRARKSTSSDSGEGSSGSVCSTLNGISFYFDTSFV</sequence>
<keyword evidence="8" id="KW-1185">Reference proteome</keyword>
<reference evidence="7" key="1">
    <citation type="journal article" date="2012" name="Nature">
        <title>The tomato genome sequence provides insights into fleshy fruit evolution.</title>
        <authorList>
            <consortium name="Tomato Genome Consortium"/>
        </authorList>
    </citation>
    <scope>NUCLEOTIDE SEQUENCE [LARGE SCALE GENOMIC DNA]</scope>
    <source>
        <strain evidence="7">cv. Heinz 1706</strain>
    </source>
</reference>
<dbReference type="PRINTS" id="PR00404">
    <property type="entry name" value="MADSDOMAIN"/>
</dbReference>
<dbReference type="PROSITE" id="PS50066">
    <property type="entry name" value="MADS_BOX_2"/>
    <property type="match status" value="1"/>
</dbReference>
<dbReference type="SUPFAM" id="SSF55455">
    <property type="entry name" value="SRF-like"/>
    <property type="match status" value="1"/>
</dbReference>
<proteinExistence type="predicted"/>
<dbReference type="Pfam" id="PF00319">
    <property type="entry name" value="SRF-TF"/>
    <property type="match status" value="1"/>
</dbReference>
<evidence type="ECO:0000259" key="6">
    <source>
        <dbReference type="PROSITE" id="PS50066"/>
    </source>
</evidence>
<evidence type="ECO:0000256" key="3">
    <source>
        <dbReference type="ARBA" id="ARBA00023125"/>
    </source>
</evidence>
<keyword evidence="3" id="KW-0238">DNA-binding</keyword>
<evidence type="ECO:0000313" key="8">
    <source>
        <dbReference type="Proteomes" id="UP000004994"/>
    </source>
</evidence>
<feature type="domain" description="MADS-box" evidence="6">
    <location>
        <begin position="18"/>
        <end position="55"/>
    </location>
</feature>
<dbReference type="GO" id="GO:0006357">
    <property type="term" value="P:regulation of transcription by RNA polymerase II"/>
    <property type="evidence" value="ECO:0000318"/>
    <property type="project" value="GO_Central"/>
</dbReference>
<evidence type="ECO:0000256" key="2">
    <source>
        <dbReference type="ARBA" id="ARBA00023015"/>
    </source>
</evidence>